<sequence>MKQAWLAILLISIQSSLWSQDAMDPPQESVTSEEVEAEAQELLDSQGIEESPVPDAYVARAVFTTAVIDREPVDQVVSLDENATEVSFFTDLRNLQGRTVVHRWEFEGEVISEVNIQVGGPRWRAYSIKSLNPGEEGKWTVFVIDESGWPLHASIFQQRTSGLSEN</sequence>
<evidence type="ECO:0000313" key="3">
    <source>
        <dbReference type="Proteomes" id="UP000094849"/>
    </source>
</evidence>
<proteinExistence type="predicted"/>
<protein>
    <recommendedName>
        <fullName evidence="1">DUF2914 domain-containing protein</fullName>
    </recommendedName>
</protein>
<dbReference type="EMBL" id="LVJZ01000003">
    <property type="protein sequence ID" value="ODB98000.1"/>
    <property type="molecule type" value="Genomic_DNA"/>
</dbReference>
<reference evidence="2 3" key="1">
    <citation type="submission" date="2016-03" db="EMBL/GenBank/DDBJ databases">
        <title>Chemosynthetic sulphur-oxidizing symbionts of marine invertebrate animals are capable of nitrogen fixation.</title>
        <authorList>
            <person name="Petersen J.M."/>
            <person name="Kemper A."/>
            <person name="Gruber-Vodicka H."/>
            <person name="Cardini U."/>
            <person name="Geest Mvander."/>
            <person name="Kleiner M."/>
            <person name="Bulgheresi S."/>
            <person name="Fussmann M."/>
            <person name="Herbold C."/>
            <person name="Seah B.K.B."/>
            <person name="Antony C.Paul."/>
            <person name="Liu D."/>
            <person name="Belitz A."/>
            <person name="Weber M."/>
        </authorList>
    </citation>
    <scope>NUCLEOTIDE SEQUENCE [LARGE SCALE GENOMIC DNA]</scope>
    <source>
        <strain evidence="2">G_D</strain>
    </source>
</reference>
<organism evidence="2 3">
    <name type="scientific">Candidatus Thiodiazotropha endoloripes</name>
    <dbReference type="NCBI Taxonomy" id="1818881"/>
    <lineage>
        <taxon>Bacteria</taxon>
        <taxon>Pseudomonadati</taxon>
        <taxon>Pseudomonadota</taxon>
        <taxon>Gammaproteobacteria</taxon>
        <taxon>Chromatiales</taxon>
        <taxon>Sedimenticolaceae</taxon>
        <taxon>Candidatus Thiodiazotropha</taxon>
    </lineage>
</organism>
<gene>
    <name evidence="2" type="ORF">A3196_15280</name>
</gene>
<dbReference type="InterPro" id="IPR022606">
    <property type="entry name" value="DUF2914"/>
</dbReference>
<dbReference type="Pfam" id="PF11141">
    <property type="entry name" value="DUF2914"/>
    <property type="match status" value="1"/>
</dbReference>
<dbReference type="STRING" id="1818881.A3196_15280"/>
<name>A0A1E2UTE0_9GAMM</name>
<evidence type="ECO:0000259" key="1">
    <source>
        <dbReference type="Pfam" id="PF11141"/>
    </source>
</evidence>
<dbReference type="AlphaFoldDB" id="A0A1E2UTE0"/>
<dbReference type="Proteomes" id="UP000094849">
    <property type="component" value="Unassembled WGS sequence"/>
</dbReference>
<feature type="domain" description="DUF2914" evidence="1">
    <location>
        <begin position="99"/>
        <end position="156"/>
    </location>
</feature>
<comment type="caution">
    <text evidence="2">The sequence shown here is derived from an EMBL/GenBank/DDBJ whole genome shotgun (WGS) entry which is preliminary data.</text>
</comment>
<evidence type="ECO:0000313" key="2">
    <source>
        <dbReference type="EMBL" id="ODB98000.1"/>
    </source>
</evidence>
<accession>A0A1E2UTE0</accession>
<keyword evidence="3" id="KW-1185">Reference proteome</keyword>